<dbReference type="InterPro" id="IPR023095">
    <property type="entry name" value="Ade_MeTrfase_dom_2"/>
</dbReference>
<dbReference type="PRINTS" id="PR00505">
    <property type="entry name" value="D12N6MTFRASE"/>
</dbReference>
<dbReference type="SUPFAM" id="SSF53335">
    <property type="entry name" value="S-adenosyl-L-methionine-dependent methyltransferases"/>
    <property type="match status" value="1"/>
</dbReference>
<dbReference type="Gene3D" id="1.10.1020.10">
    <property type="entry name" value="Adenine-specific Methyltransferase, Domain 2"/>
    <property type="match status" value="1"/>
</dbReference>
<proteinExistence type="inferred from homology"/>
<name>A0A4S5CDD4_AERVE</name>
<dbReference type="EC" id="2.1.1.72" evidence="2 8"/>
<dbReference type="InterPro" id="IPR029063">
    <property type="entry name" value="SAM-dependent_MTases_sf"/>
</dbReference>
<dbReference type="Proteomes" id="UP000309618">
    <property type="component" value="Unassembled WGS sequence"/>
</dbReference>
<dbReference type="Pfam" id="PF02086">
    <property type="entry name" value="MethyltransfD12"/>
    <property type="match status" value="1"/>
</dbReference>
<dbReference type="GO" id="GO:0009307">
    <property type="term" value="P:DNA restriction-modification system"/>
    <property type="evidence" value="ECO:0007669"/>
    <property type="project" value="InterPro"/>
</dbReference>
<dbReference type="GO" id="GO:0032259">
    <property type="term" value="P:methylation"/>
    <property type="evidence" value="ECO:0007669"/>
    <property type="project" value="UniProtKB-KW"/>
</dbReference>
<reference evidence="9 10" key="1">
    <citation type="submission" date="2019-04" db="EMBL/GenBank/DDBJ databases">
        <title>Comparative genomics of Aeromonas veronii strains pathogenic to fish.</title>
        <authorList>
            <person name="Cascarano M.C."/>
            <person name="Smyrli M."/>
            <person name="Katharios P."/>
        </authorList>
    </citation>
    <scope>NUCLEOTIDE SEQUENCE [LARGE SCALE GENOMIC DNA]</scope>
    <source>
        <strain evidence="9 10">XU1</strain>
    </source>
</reference>
<dbReference type="InterPro" id="IPR002052">
    <property type="entry name" value="DNA_methylase_N6_adenine_CS"/>
</dbReference>
<feature type="binding site" evidence="7">
    <location>
        <position position="55"/>
    </location>
    <ligand>
        <name>S-adenosyl-L-methionine</name>
        <dbReference type="ChEBI" id="CHEBI:59789"/>
    </ligand>
</feature>
<evidence type="ECO:0000313" key="9">
    <source>
        <dbReference type="EMBL" id="THJ43590.1"/>
    </source>
</evidence>
<comment type="caution">
    <text evidence="9">The sequence shown here is derived from an EMBL/GenBank/DDBJ whole genome shotgun (WGS) entry which is preliminary data.</text>
</comment>
<evidence type="ECO:0000256" key="4">
    <source>
        <dbReference type="ARBA" id="ARBA00022679"/>
    </source>
</evidence>
<evidence type="ECO:0000256" key="7">
    <source>
        <dbReference type="PIRSR" id="PIRSR000398-1"/>
    </source>
</evidence>
<comment type="catalytic activity">
    <reaction evidence="6 8">
        <text>a 2'-deoxyadenosine in DNA + S-adenosyl-L-methionine = an N(6)-methyl-2'-deoxyadenosine in DNA + S-adenosyl-L-homocysteine + H(+)</text>
        <dbReference type="Rhea" id="RHEA:15197"/>
        <dbReference type="Rhea" id="RHEA-COMP:12418"/>
        <dbReference type="Rhea" id="RHEA-COMP:12419"/>
        <dbReference type="ChEBI" id="CHEBI:15378"/>
        <dbReference type="ChEBI" id="CHEBI:57856"/>
        <dbReference type="ChEBI" id="CHEBI:59789"/>
        <dbReference type="ChEBI" id="CHEBI:90615"/>
        <dbReference type="ChEBI" id="CHEBI:90616"/>
        <dbReference type="EC" id="2.1.1.72"/>
    </reaction>
</comment>
<evidence type="ECO:0000256" key="6">
    <source>
        <dbReference type="ARBA" id="ARBA00047942"/>
    </source>
</evidence>
<dbReference type="InterPro" id="IPR012327">
    <property type="entry name" value="MeTrfase_D12"/>
</dbReference>
<feature type="binding site" evidence="7">
    <location>
        <position position="10"/>
    </location>
    <ligand>
        <name>S-adenosyl-L-methionine</name>
        <dbReference type="ChEBI" id="CHEBI:59789"/>
    </ligand>
</feature>
<dbReference type="RefSeq" id="WP_136502029.1">
    <property type="nucleotide sequence ID" value="NZ_SSUX01000011.1"/>
</dbReference>
<keyword evidence="4 8" id="KW-0808">Transferase</keyword>
<evidence type="ECO:0000256" key="5">
    <source>
        <dbReference type="ARBA" id="ARBA00022691"/>
    </source>
</evidence>
<feature type="binding site" evidence="7">
    <location>
        <position position="188"/>
    </location>
    <ligand>
        <name>S-adenosyl-L-methionine</name>
        <dbReference type="ChEBI" id="CHEBI:59789"/>
    </ligand>
</feature>
<dbReference type="GO" id="GO:0043565">
    <property type="term" value="F:sequence-specific DNA binding"/>
    <property type="evidence" value="ECO:0007669"/>
    <property type="project" value="TreeGrafter"/>
</dbReference>
<evidence type="ECO:0000256" key="2">
    <source>
        <dbReference type="ARBA" id="ARBA00011900"/>
    </source>
</evidence>
<evidence type="ECO:0000256" key="8">
    <source>
        <dbReference type="RuleBase" id="RU361257"/>
    </source>
</evidence>
<evidence type="ECO:0000256" key="1">
    <source>
        <dbReference type="ARBA" id="ARBA00006594"/>
    </source>
</evidence>
<dbReference type="AlphaFoldDB" id="A0A4S5CDD4"/>
<sequence>MATQKSFLKWVGSKARLIPDLMQVLPRSGAVLREPFAGSATIFMNTDYETYHLNDANIDLVNTFRFLASDCDAFTNELRSLFIGGNCVATYQQRVKQFNDACDSREKALLFNYLVRHSFNGLFRVNQKGFFNAPFGNYAKVCFPEREMAFFAEKVTRAKAVYFTANDYQDFLKLHISQADEGDVLYLDPPYVPSSQTADFCSYTGSGFDGFHQRVLHQYALMFVAAGNQVVLSNSDTAMTRKLYSGQDIHVVDVRRSISCNGSRRDKVRELIVNYEQRHVIDQAIGLG</sequence>
<evidence type="ECO:0000313" key="10">
    <source>
        <dbReference type="Proteomes" id="UP000309618"/>
    </source>
</evidence>
<dbReference type="PANTHER" id="PTHR30481">
    <property type="entry name" value="DNA ADENINE METHYLASE"/>
    <property type="match status" value="1"/>
</dbReference>
<evidence type="ECO:0000256" key="3">
    <source>
        <dbReference type="ARBA" id="ARBA00022603"/>
    </source>
</evidence>
<organism evidence="9 10">
    <name type="scientific">Aeromonas veronii</name>
    <dbReference type="NCBI Taxonomy" id="654"/>
    <lineage>
        <taxon>Bacteria</taxon>
        <taxon>Pseudomonadati</taxon>
        <taxon>Pseudomonadota</taxon>
        <taxon>Gammaproteobacteria</taxon>
        <taxon>Aeromonadales</taxon>
        <taxon>Aeromonadaceae</taxon>
        <taxon>Aeromonas</taxon>
    </lineage>
</organism>
<dbReference type="GO" id="GO:0009007">
    <property type="term" value="F:site-specific DNA-methyltransferase (adenine-specific) activity"/>
    <property type="evidence" value="ECO:0007669"/>
    <property type="project" value="UniProtKB-UniRule"/>
</dbReference>
<dbReference type="GO" id="GO:1904047">
    <property type="term" value="F:S-adenosyl-L-methionine binding"/>
    <property type="evidence" value="ECO:0007669"/>
    <property type="project" value="TreeGrafter"/>
</dbReference>
<gene>
    <name evidence="9" type="ORF">E8Q35_14890</name>
</gene>
<comment type="similarity">
    <text evidence="1 8">Belongs to the N(4)/N(6)-methyltransferase family.</text>
</comment>
<dbReference type="NCBIfam" id="TIGR00571">
    <property type="entry name" value="dam"/>
    <property type="match status" value="1"/>
</dbReference>
<accession>A0A4S5CDD4</accession>
<feature type="binding site" evidence="7">
    <location>
        <position position="14"/>
    </location>
    <ligand>
        <name>S-adenosyl-L-methionine</name>
        <dbReference type="ChEBI" id="CHEBI:59789"/>
    </ligand>
</feature>
<dbReference type="PROSITE" id="PS00092">
    <property type="entry name" value="N6_MTASE"/>
    <property type="match status" value="1"/>
</dbReference>
<protein>
    <recommendedName>
        <fullName evidence="2 8">Site-specific DNA-methyltransferase (adenine-specific)</fullName>
        <ecNumber evidence="2 8">2.1.1.72</ecNumber>
    </recommendedName>
</protein>
<dbReference type="PIRSF" id="PIRSF000398">
    <property type="entry name" value="M_m6A_EcoRV"/>
    <property type="match status" value="1"/>
</dbReference>
<dbReference type="PANTHER" id="PTHR30481:SF3">
    <property type="entry name" value="DNA ADENINE METHYLASE"/>
    <property type="match status" value="1"/>
</dbReference>
<keyword evidence="5 8" id="KW-0949">S-adenosyl-L-methionine</keyword>
<dbReference type="EMBL" id="SSUX01000011">
    <property type="protein sequence ID" value="THJ43590.1"/>
    <property type="molecule type" value="Genomic_DNA"/>
</dbReference>
<keyword evidence="3 8" id="KW-0489">Methyltransferase</keyword>
<dbReference type="InterPro" id="IPR012263">
    <property type="entry name" value="M_m6A_EcoRV"/>
</dbReference>
<dbReference type="GO" id="GO:0006298">
    <property type="term" value="P:mismatch repair"/>
    <property type="evidence" value="ECO:0007669"/>
    <property type="project" value="TreeGrafter"/>
</dbReference>
<dbReference type="Gene3D" id="3.40.50.150">
    <property type="entry name" value="Vaccinia Virus protein VP39"/>
    <property type="match status" value="1"/>
</dbReference>